<evidence type="ECO:0000256" key="1">
    <source>
        <dbReference type="SAM" id="Phobius"/>
    </source>
</evidence>
<keyword evidence="1" id="KW-0812">Transmembrane</keyword>
<reference evidence="2" key="1">
    <citation type="submission" date="2014-11" db="EMBL/GenBank/DDBJ databases">
        <authorList>
            <person name="Amaro Gonzalez C."/>
        </authorList>
    </citation>
    <scope>NUCLEOTIDE SEQUENCE</scope>
</reference>
<organism evidence="2">
    <name type="scientific">Anguilla anguilla</name>
    <name type="common">European freshwater eel</name>
    <name type="synonym">Muraena anguilla</name>
    <dbReference type="NCBI Taxonomy" id="7936"/>
    <lineage>
        <taxon>Eukaryota</taxon>
        <taxon>Metazoa</taxon>
        <taxon>Chordata</taxon>
        <taxon>Craniata</taxon>
        <taxon>Vertebrata</taxon>
        <taxon>Euteleostomi</taxon>
        <taxon>Actinopterygii</taxon>
        <taxon>Neopterygii</taxon>
        <taxon>Teleostei</taxon>
        <taxon>Anguilliformes</taxon>
        <taxon>Anguillidae</taxon>
        <taxon>Anguilla</taxon>
    </lineage>
</organism>
<name>A0A0E9QH00_ANGAN</name>
<reference evidence="2" key="2">
    <citation type="journal article" date="2015" name="Fish Shellfish Immunol.">
        <title>Early steps in the European eel (Anguilla anguilla)-Vibrio vulnificus interaction in the gills: Role of the RtxA13 toxin.</title>
        <authorList>
            <person name="Callol A."/>
            <person name="Pajuelo D."/>
            <person name="Ebbesson L."/>
            <person name="Teles M."/>
            <person name="MacKenzie S."/>
            <person name="Amaro C."/>
        </authorList>
    </citation>
    <scope>NUCLEOTIDE SEQUENCE</scope>
</reference>
<protein>
    <submittedName>
        <fullName evidence="2">Uncharacterized protein</fullName>
    </submittedName>
</protein>
<sequence length="36" mass="4621">MCDKDTLPPQHQMSHFNFCVTFWQPFFYLFFYFFLF</sequence>
<keyword evidence="1" id="KW-0472">Membrane</keyword>
<keyword evidence="1" id="KW-1133">Transmembrane helix</keyword>
<accession>A0A0E9QH00</accession>
<feature type="transmembrane region" description="Helical" evidence="1">
    <location>
        <begin position="15"/>
        <end position="35"/>
    </location>
</feature>
<proteinExistence type="predicted"/>
<dbReference type="EMBL" id="GBXM01092952">
    <property type="protein sequence ID" value="JAH15625.1"/>
    <property type="molecule type" value="Transcribed_RNA"/>
</dbReference>
<dbReference type="AlphaFoldDB" id="A0A0E9QH00"/>
<evidence type="ECO:0000313" key="2">
    <source>
        <dbReference type="EMBL" id="JAH15625.1"/>
    </source>
</evidence>